<dbReference type="EMBL" id="BARU01044060">
    <property type="protein sequence ID" value="GAH76340.1"/>
    <property type="molecule type" value="Genomic_DNA"/>
</dbReference>
<gene>
    <name evidence="1" type="ORF">S03H2_67330</name>
</gene>
<comment type="caution">
    <text evidence="1">The sequence shown here is derived from an EMBL/GenBank/DDBJ whole genome shotgun (WGS) entry which is preliminary data.</text>
</comment>
<protein>
    <recommendedName>
        <fullName evidence="2">DUF11 domain-containing protein</fullName>
    </recommendedName>
</protein>
<evidence type="ECO:0000313" key="1">
    <source>
        <dbReference type="EMBL" id="GAH76340.1"/>
    </source>
</evidence>
<accession>X1J4B9</accession>
<feature type="non-terminal residue" evidence="1">
    <location>
        <position position="1"/>
    </location>
</feature>
<reference evidence="1" key="1">
    <citation type="journal article" date="2014" name="Front. Microbiol.">
        <title>High frequency of phylogenetically diverse reductive dehalogenase-homologous genes in deep subseafloor sedimentary metagenomes.</title>
        <authorList>
            <person name="Kawai M."/>
            <person name="Futagami T."/>
            <person name="Toyoda A."/>
            <person name="Takaki Y."/>
            <person name="Nishi S."/>
            <person name="Hori S."/>
            <person name="Arai W."/>
            <person name="Tsubouchi T."/>
            <person name="Morono Y."/>
            <person name="Uchiyama I."/>
            <person name="Ito T."/>
            <person name="Fujiyama A."/>
            <person name="Inagaki F."/>
            <person name="Takami H."/>
        </authorList>
    </citation>
    <scope>NUCLEOTIDE SEQUENCE</scope>
    <source>
        <strain evidence="1">Expedition CK06-06</strain>
    </source>
</reference>
<sequence length="106" mass="10887">VALDLLPGEEQTVILTIDNAAPAIAYGLLVDPEVAFGDGNPDDVVVSEGIPAAEITNGDDAVDTTYNIPAATVAGTITYTVTLDEGIEPGEVVISFPVIRQGTFGE</sequence>
<dbReference type="AlphaFoldDB" id="X1J4B9"/>
<evidence type="ECO:0008006" key="2">
    <source>
        <dbReference type="Google" id="ProtNLM"/>
    </source>
</evidence>
<organism evidence="1">
    <name type="scientific">marine sediment metagenome</name>
    <dbReference type="NCBI Taxonomy" id="412755"/>
    <lineage>
        <taxon>unclassified sequences</taxon>
        <taxon>metagenomes</taxon>
        <taxon>ecological metagenomes</taxon>
    </lineage>
</organism>
<proteinExistence type="predicted"/>
<name>X1J4B9_9ZZZZ</name>